<keyword evidence="3" id="KW-1185">Reference proteome</keyword>
<proteinExistence type="predicted"/>
<organism evidence="3 4">
    <name type="scientific">Galendromus occidentalis</name>
    <name type="common">western predatory mite</name>
    <dbReference type="NCBI Taxonomy" id="34638"/>
    <lineage>
        <taxon>Eukaryota</taxon>
        <taxon>Metazoa</taxon>
        <taxon>Ecdysozoa</taxon>
        <taxon>Arthropoda</taxon>
        <taxon>Chelicerata</taxon>
        <taxon>Arachnida</taxon>
        <taxon>Acari</taxon>
        <taxon>Parasitiformes</taxon>
        <taxon>Mesostigmata</taxon>
        <taxon>Gamasina</taxon>
        <taxon>Phytoseioidea</taxon>
        <taxon>Phytoseiidae</taxon>
        <taxon>Typhlodrominae</taxon>
        <taxon>Galendromus</taxon>
    </lineage>
</organism>
<feature type="signal peptide" evidence="2">
    <location>
        <begin position="1"/>
        <end position="23"/>
    </location>
</feature>
<dbReference type="Proteomes" id="UP000694867">
    <property type="component" value="Unplaced"/>
</dbReference>
<name>A0AAJ6QPZ8_9ACAR</name>
<protein>
    <submittedName>
        <fullName evidence="4">Uncharacterized protein LOC100898827</fullName>
    </submittedName>
</protein>
<dbReference type="AlphaFoldDB" id="A0AAJ6QPZ8"/>
<evidence type="ECO:0000313" key="4">
    <source>
        <dbReference type="RefSeq" id="XP_003740083.1"/>
    </source>
</evidence>
<evidence type="ECO:0000313" key="3">
    <source>
        <dbReference type="Proteomes" id="UP000694867"/>
    </source>
</evidence>
<gene>
    <name evidence="4" type="primary">LOC100898827</name>
</gene>
<accession>A0AAJ6QPZ8</accession>
<feature type="transmembrane region" description="Helical" evidence="1">
    <location>
        <begin position="81"/>
        <end position="102"/>
    </location>
</feature>
<evidence type="ECO:0000256" key="1">
    <source>
        <dbReference type="SAM" id="Phobius"/>
    </source>
</evidence>
<dbReference type="KEGG" id="goe:100898827"/>
<keyword evidence="1" id="KW-0812">Transmembrane</keyword>
<keyword evidence="1" id="KW-0472">Membrane</keyword>
<feature type="chain" id="PRO_5042584000" evidence="2">
    <location>
        <begin position="24"/>
        <end position="129"/>
    </location>
</feature>
<dbReference type="GeneID" id="100898827"/>
<reference evidence="4" key="1">
    <citation type="submission" date="2025-08" db="UniProtKB">
        <authorList>
            <consortium name="RefSeq"/>
        </authorList>
    </citation>
    <scope>IDENTIFICATION</scope>
</reference>
<sequence length="129" mass="14296">MVLHSISVFAVIIIRDLVRDARGANSAWYREKCAVVKDECVDFTGYVDLMPLFRAEPLCSEPETRALCNYAGKSGEPSEDVILGCVLIVFGSIFSMVSLAVNRSRIRPSTRRACLSFEAAELSGRRSYP</sequence>
<keyword evidence="1" id="KW-1133">Transmembrane helix</keyword>
<dbReference type="RefSeq" id="XP_003740083.1">
    <property type="nucleotide sequence ID" value="XM_003740035.1"/>
</dbReference>
<evidence type="ECO:0000256" key="2">
    <source>
        <dbReference type="SAM" id="SignalP"/>
    </source>
</evidence>
<keyword evidence="2" id="KW-0732">Signal</keyword>